<organism evidence="3 4">
    <name type="scientific">Streptococcus loxodontisalivarius</name>
    <dbReference type="NCBI Taxonomy" id="1349415"/>
    <lineage>
        <taxon>Bacteria</taxon>
        <taxon>Bacillati</taxon>
        <taxon>Bacillota</taxon>
        <taxon>Bacilli</taxon>
        <taxon>Lactobacillales</taxon>
        <taxon>Streptococcaceae</taxon>
        <taxon>Streptococcus</taxon>
    </lineage>
</organism>
<dbReference type="PANTHER" id="PTHR31223:SF70">
    <property type="entry name" value="LOG FAMILY PROTEIN YJL055W"/>
    <property type="match status" value="1"/>
</dbReference>
<comment type="similarity">
    <text evidence="1 2">Belongs to the LOG family.</text>
</comment>
<dbReference type="InterPro" id="IPR005269">
    <property type="entry name" value="LOG"/>
</dbReference>
<gene>
    <name evidence="3" type="ORF">JOC28_000555</name>
</gene>
<keyword evidence="2" id="KW-0378">Hydrolase</keyword>
<evidence type="ECO:0000256" key="1">
    <source>
        <dbReference type="ARBA" id="ARBA00006763"/>
    </source>
</evidence>
<dbReference type="SUPFAM" id="SSF102405">
    <property type="entry name" value="MCP/YpsA-like"/>
    <property type="match status" value="1"/>
</dbReference>
<dbReference type="NCBIfam" id="TIGR00730">
    <property type="entry name" value="Rossman fold protein, TIGR00730 family"/>
    <property type="match status" value="1"/>
</dbReference>
<evidence type="ECO:0000256" key="2">
    <source>
        <dbReference type="RuleBase" id="RU363015"/>
    </source>
</evidence>
<dbReference type="Proteomes" id="UP000697472">
    <property type="component" value="Unassembled WGS sequence"/>
</dbReference>
<proteinExistence type="inferred from homology"/>
<dbReference type="Pfam" id="PF03641">
    <property type="entry name" value="Lysine_decarbox"/>
    <property type="match status" value="1"/>
</dbReference>
<keyword evidence="4" id="KW-1185">Reference proteome</keyword>
<dbReference type="EMBL" id="JAFBEH010000007">
    <property type="protein sequence ID" value="MBM7642261.1"/>
    <property type="molecule type" value="Genomic_DNA"/>
</dbReference>
<dbReference type="Gene3D" id="3.40.50.450">
    <property type="match status" value="1"/>
</dbReference>
<evidence type="ECO:0000313" key="3">
    <source>
        <dbReference type="EMBL" id="MBM7642261.1"/>
    </source>
</evidence>
<comment type="caution">
    <text evidence="3">The sequence shown here is derived from an EMBL/GenBank/DDBJ whole genome shotgun (WGS) entry which is preliminary data.</text>
</comment>
<protein>
    <recommendedName>
        <fullName evidence="2">Cytokinin riboside 5'-monophosphate phosphoribohydrolase</fullName>
        <ecNumber evidence="2">3.2.2.n1</ecNumber>
    </recommendedName>
</protein>
<evidence type="ECO:0000313" key="4">
    <source>
        <dbReference type="Proteomes" id="UP000697472"/>
    </source>
</evidence>
<sequence>MTMRVTVYLGASLGKDDSFKEATLELGQWLVDSGYDLVYGGSKVGLMGILADTVLAGGRQVFGYIPTFLRDREIAHAGLTDLTVVETMSERKQLMIEKGDILLALPGGPGTLEEISEAISLARVGQHDKPCILLNINGYYNPLKAQFEAMVASGFLDAKVAQKTLFADNLDQIERFLASQGYK</sequence>
<reference evidence="3 4" key="1">
    <citation type="submission" date="2021-01" db="EMBL/GenBank/DDBJ databases">
        <title>Genomic Encyclopedia of Type Strains, Phase IV (KMG-IV): sequencing the most valuable type-strain genomes for metagenomic binning, comparative biology and taxonomic classification.</title>
        <authorList>
            <person name="Goeker M."/>
        </authorList>
    </citation>
    <scope>NUCLEOTIDE SEQUENCE [LARGE SCALE GENOMIC DNA]</scope>
    <source>
        <strain evidence="3 4">DSM 27382</strain>
    </source>
</reference>
<name>A0ABS2PQV9_9STRE</name>
<dbReference type="EC" id="3.2.2.n1" evidence="2"/>
<accession>A0ABS2PQV9</accession>
<dbReference type="InterPro" id="IPR031100">
    <property type="entry name" value="LOG_fam"/>
</dbReference>
<dbReference type="PANTHER" id="PTHR31223">
    <property type="entry name" value="LOG FAMILY PROTEIN YJL055W"/>
    <property type="match status" value="1"/>
</dbReference>
<keyword evidence="2" id="KW-0203">Cytokinin biosynthesis</keyword>